<evidence type="ECO:0000259" key="7">
    <source>
        <dbReference type="Pfam" id="PF08281"/>
    </source>
</evidence>
<feature type="domain" description="RNA polymerase sigma-70 region 2" evidence="6">
    <location>
        <begin position="26"/>
        <end position="91"/>
    </location>
</feature>
<dbReference type="PANTHER" id="PTHR43133">
    <property type="entry name" value="RNA POLYMERASE ECF-TYPE SIGMA FACTO"/>
    <property type="match status" value="1"/>
</dbReference>
<evidence type="ECO:0000256" key="2">
    <source>
        <dbReference type="ARBA" id="ARBA00023015"/>
    </source>
</evidence>
<dbReference type="SUPFAM" id="SSF88946">
    <property type="entry name" value="Sigma2 domain of RNA polymerase sigma factors"/>
    <property type="match status" value="1"/>
</dbReference>
<dbReference type="Gene3D" id="1.10.1740.10">
    <property type="match status" value="1"/>
</dbReference>
<dbReference type="InterPro" id="IPR013249">
    <property type="entry name" value="RNA_pol_sigma70_r4_t2"/>
</dbReference>
<accession>A0A173QZX8</accession>
<dbReference type="Gene3D" id="1.10.10.10">
    <property type="entry name" value="Winged helix-like DNA-binding domain superfamily/Winged helix DNA-binding domain"/>
    <property type="match status" value="1"/>
</dbReference>
<evidence type="ECO:0000313" key="8">
    <source>
        <dbReference type="EMBL" id="CUM71190.1"/>
    </source>
</evidence>
<dbReference type="InterPro" id="IPR013324">
    <property type="entry name" value="RNA_pol_sigma_r3/r4-like"/>
</dbReference>
<evidence type="ECO:0000256" key="5">
    <source>
        <dbReference type="ARBA" id="ARBA00023163"/>
    </source>
</evidence>
<dbReference type="InterPro" id="IPR013325">
    <property type="entry name" value="RNA_pol_sigma_r2"/>
</dbReference>
<dbReference type="GO" id="GO:0003677">
    <property type="term" value="F:DNA binding"/>
    <property type="evidence" value="ECO:0007669"/>
    <property type="project" value="UniProtKB-KW"/>
</dbReference>
<dbReference type="AlphaFoldDB" id="A0A173QZX8"/>
<protein>
    <submittedName>
        <fullName evidence="8">RNA polymerase sigma factor sigM</fullName>
    </submittedName>
</protein>
<dbReference type="InterPro" id="IPR036388">
    <property type="entry name" value="WH-like_DNA-bd_sf"/>
</dbReference>
<evidence type="ECO:0000313" key="9">
    <source>
        <dbReference type="Proteomes" id="UP000095495"/>
    </source>
</evidence>
<dbReference type="InterPro" id="IPR007627">
    <property type="entry name" value="RNA_pol_sigma70_r2"/>
</dbReference>
<dbReference type="Pfam" id="PF08281">
    <property type="entry name" value="Sigma70_r4_2"/>
    <property type="match status" value="1"/>
</dbReference>
<gene>
    <name evidence="8" type="primary">sigM_1</name>
    <name evidence="8" type="ORF">ERS852420_00175</name>
</gene>
<evidence type="ECO:0000256" key="3">
    <source>
        <dbReference type="ARBA" id="ARBA00023082"/>
    </source>
</evidence>
<proteinExistence type="inferred from homology"/>
<dbReference type="EMBL" id="CYXV01000001">
    <property type="protein sequence ID" value="CUM71190.1"/>
    <property type="molecule type" value="Genomic_DNA"/>
</dbReference>
<dbReference type="CDD" id="cd06171">
    <property type="entry name" value="Sigma70_r4"/>
    <property type="match status" value="1"/>
</dbReference>
<keyword evidence="5" id="KW-0804">Transcription</keyword>
<dbReference type="GO" id="GO:0016987">
    <property type="term" value="F:sigma factor activity"/>
    <property type="evidence" value="ECO:0007669"/>
    <property type="project" value="UniProtKB-KW"/>
</dbReference>
<dbReference type="RefSeq" id="WP_055260737.1">
    <property type="nucleotide sequence ID" value="NZ_CYXV01000001.1"/>
</dbReference>
<sequence length="172" mass="20282">MEPGTEPDFLLLQKIKNGKSDASEQLIKKYYSSIYQYCLLHTHDRNYAEDLTQETFLHFFASLETYKEYGKTKNYLYRIAGNIIKNFYIKKKEILVEQFPEIIEESMKGVEIRLDIEKAVQYLPDEIKDTAILFFFQGLKQKEIAQILDIKLSLVKYRVSKAKKLLAEYLGE</sequence>
<reference evidence="8 9" key="1">
    <citation type="submission" date="2015-09" db="EMBL/GenBank/DDBJ databases">
        <authorList>
            <consortium name="Pathogen Informatics"/>
        </authorList>
    </citation>
    <scope>NUCLEOTIDE SEQUENCE [LARGE SCALE GENOMIC DNA]</scope>
    <source>
        <strain evidence="8 9">2789STDY5608863</strain>
    </source>
</reference>
<keyword evidence="2" id="KW-0805">Transcription regulation</keyword>
<dbReference type="PANTHER" id="PTHR43133:SF8">
    <property type="entry name" value="RNA POLYMERASE SIGMA FACTOR HI_1459-RELATED"/>
    <property type="match status" value="1"/>
</dbReference>
<dbReference type="Pfam" id="PF04542">
    <property type="entry name" value="Sigma70_r2"/>
    <property type="match status" value="1"/>
</dbReference>
<keyword evidence="3" id="KW-0731">Sigma factor</keyword>
<organism evidence="8 9">
    <name type="scientific">Roseburia faecis</name>
    <dbReference type="NCBI Taxonomy" id="301302"/>
    <lineage>
        <taxon>Bacteria</taxon>
        <taxon>Bacillati</taxon>
        <taxon>Bacillota</taxon>
        <taxon>Clostridia</taxon>
        <taxon>Lachnospirales</taxon>
        <taxon>Lachnospiraceae</taxon>
        <taxon>Roseburia</taxon>
    </lineage>
</organism>
<dbReference type="SUPFAM" id="SSF88659">
    <property type="entry name" value="Sigma3 and sigma4 domains of RNA polymerase sigma factors"/>
    <property type="match status" value="1"/>
</dbReference>
<evidence type="ECO:0000259" key="6">
    <source>
        <dbReference type="Pfam" id="PF04542"/>
    </source>
</evidence>
<comment type="similarity">
    <text evidence="1">Belongs to the sigma-70 factor family. ECF subfamily.</text>
</comment>
<name>A0A173QZX8_9FIRM</name>
<dbReference type="InterPro" id="IPR014284">
    <property type="entry name" value="RNA_pol_sigma-70_dom"/>
</dbReference>
<feature type="domain" description="RNA polymerase sigma factor 70 region 4 type 2" evidence="7">
    <location>
        <begin position="115"/>
        <end position="166"/>
    </location>
</feature>
<evidence type="ECO:0000256" key="4">
    <source>
        <dbReference type="ARBA" id="ARBA00023125"/>
    </source>
</evidence>
<dbReference type="NCBIfam" id="TIGR02937">
    <property type="entry name" value="sigma70-ECF"/>
    <property type="match status" value="1"/>
</dbReference>
<dbReference type="GO" id="GO:0006352">
    <property type="term" value="P:DNA-templated transcription initiation"/>
    <property type="evidence" value="ECO:0007669"/>
    <property type="project" value="InterPro"/>
</dbReference>
<dbReference type="Proteomes" id="UP000095495">
    <property type="component" value="Unassembled WGS sequence"/>
</dbReference>
<keyword evidence="4" id="KW-0238">DNA-binding</keyword>
<evidence type="ECO:0000256" key="1">
    <source>
        <dbReference type="ARBA" id="ARBA00010641"/>
    </source>
</evidence>
<dbReference type="InterPro" id="IPR039425">
    <property type="entry name" value="RNA_pol_sigma-70-like"/>
</dbReference>